<dbReference type="Gene3D" id="3.30.200.20">
    <property type="entry name" value="Phosphorylase Kinase, domain 1"/>
    <property type="match status" value="1"/>
</dbReference>
<evidence type="ECO:0000259" key="7">
    <source>
        <dbReference type="PROSITE" id="PS50011"/>
    </source>
</evidence>
<dbReference type="InterPro" id="IPR011047">
    <property type="entry name" value="Quinoprotein_ADH-like_sf"/>
</dbReference>
<keyword evidence="9" id="KW-1185">Reference proteome</keyword>
<dbReference type="PANTHER" id="PTHR43289:SF34">
    <property type="entry name" value="SERINE_THREONINE-PROTEIN KINASE YBDM-RELATED"/>
    <property type="match status" value="1"/>
</dbReference>
<dbReference type="InterPro" id="IPR018391">
    <property type="entry name" value="PQQ_b-propeller_rpt"/>
</dbReference>
<name>A0ABQ3ATC0_9ACTN</name>
<keyword evidence="2 5" id="KW-0547">Nucleotide-binding</keyword>
<dbReference type="Gene3D" id="2.130.10.10">
    <property type="entry name" value="YVTN repeat-like/Quinoprotein amine dehydrogenase"/>
    <property type="match status" value="1"/>
</dbReference>
<dbReference type="InterPro" id="IPR000719">
    <property type="entry name" value="Prot_kinase_dom"/>
</dbReference>
<evidence type="ECO:0000313" key="9">
    <source>
        <dbReference type="Proteomes" id="UP000600946"/>
    </source>
</evidence>
<evidence type="ECO:0000256" key="2">
    <source>
        <dbReference type="ARBA" id="ARBA00022741"/>
    </source>
</evidence>
<dbReference type="CDD" id="cd14014">
    <property type="entry name" value="STKc_PknB_like"/>
    <property type="match status" value="1"/>
</dbReference>
<dbReference type="InterPro" id="IPR017441">
    <property type="entry name" value="Protein_kinase_ATP_BS"/>
</dbReference>
<evidence type="ECO:0000256" key="4">
    <source>
        <dbReference type="ARBA" id="ARBA00022840"/>
    </source>
</evidence>
<sequence length="810" mass="83115">MGSVGGRDPGPVRQAHPADVSAASAETVVLPAAIGPYVVMRPLGGGGMGVVSLCRAASGRLVAVKQVREEYADDPAFRSRFRREVAAARRVSGVYTVSIVDADTEGHRPWVASTYIAGPTLDQAVRVCGSFQEPALRALGTGLAEALGAVHGVGLVHRDLKPQNVLLAGDGPRVIDFGISKALDETRMTGTGTVIGSPAFMAPEQITSSHDVGPAGDVFALAGLLVYAACGEGPFGTADEGALHRVMTAEPDLSGVPYSLHPLLQRCLDKTPSRRPALDEVLAALAPTDPADLLIPALREDLAVRARDAELMAVAPPPPAVVPGGVRREPRLNRRRVLIGGLGALVALGAGGAAIAFRSGDGKDGQNTADSGKPLGKTIRTVELTDPPPPLWTKPGPANSVLPDLRAFGSVAVLRDSAYTAAFDATTGTVRWNHGIGLNDQLAPGSSDPFTLKETVVGLTDSAVLVSRLGFDSTVLRYEVATVDPATARTRSKSTVLPPSVTPASLLASSDDTVYCLGNTVSGDLLHPTPGATPGYQVGQAVVAIGLAAGGIRWQKPFGAGAAAVGTTRYAADRGGFYYTEDTPKGLTVHALDAARGASRWSVEVPAAPDGSLPDYMQNTGSGATSALTVADDVLITLNLKGGMTAYDTANGHRRWAVPVTAGTPPVVVGSLVLTNTTSGVYAVDLHTGDVKWHIESPVQLSPFSFLGRTIAASEQVTAVLFSTIRVNGDGSTSSGTGGCLALRTSDGKELWALRENAGSSGVPAPSTAPSPSGIGGTSKGFGMWSVAVAGSIVFLSGGGRVRAYRTDAG</sequence>
<dbReference type="InterPro" id="IPR008271">
    <property type="entry name" value="Ser/Thr_kinase_AS"/>
</dbReference>
<feature type="domain" description="Protein kinase" evidence="7">
    <location>
        <begin position="37"/>
        <end position="294"/>
    </location>
</feature>
<accession>A0ABQ3ATC0</accession>
<dbReference type="Pfam" id="PF00069">
    <property type="entry name" value="Pkinase"/>
    <property type="match status" value="1"/>
</dbReference>
<evidence type="ECO:0000256" key="3">
    <source>
        <dbReference type="ARBA" id="ARBA00022777"/>
    </source>
</evidence>
<dbReference type="PROSITE" id="PS00108">
    <property type="entry name" value="PROTEIN_KINASE_ST"/>
    <property type="match status" value="1"/>
</dbReference>
<dbReference type="Gene3D" id="1.10.510.10">
    <property type="entry name" value="Transferase(Phosphotransferase) domain 1"/>
    <property type="match status" value="1"/>
</dbReference>
<evidence type="ECO:0000256" key="5">
    <source>
        <dbReference type="PROSITE-ProRule" id="PRU10141"/>
    </source>
</evidence>
<feature type="region of interest" description="Disordered" evidence="6">
    <location>
        <begin position="361"/>
        <end position="397"/>
    </location>
</feature>
<gene>
    <name evidence="8" type="ORF">GCM10010326_69270</name>
</gene>
<dbReference type="InterPro" id="IPR011009">
    <property type="entry name" value="Kinase-like_dom_sf"/>
</dbReference>
<evidence type="ECO:0000256" key="6">
    <source>
        <dbReference type="SAM" id="MobiDB-lite"/>
    </source>
</evidence>
<feature type="binding site" evidence="5">
    <location>
        <position position="65"/>
    </location>
    <ligand>
        <name>ATP</name>
        <dbReference type="ChEBI" id="CHEBI:30616"/>
    </ligand>
</feature>
<dbReference type="InterPro" id="IPR015943">
    <property type="entry name" value="WD40/YVTN_repeat-like_dom_sf"/>
</dbReference>
<proteinExistence type="predicted"/>
<dbReference type="EMBL" id="BMUU01000017">
    <property type="protein sequence ID" value="GGY64674.1"/>
    <property type="molecule type" value="Genomic_DNA"/>
</dbReference>
<dbReference type="SMART" id="SM00220">
    <property type="entry name" value="S_TKc"/>
    <property type="match status" value="1"/>
</dbReference>
<dbReference type="PANTHER" id="PTHR43289">
    <property type="entry name" value="MITOGEN-ACTIVATED PROTEIN KINASE KINASE KINASE 20-RELATED"/>
    <property type="match status" value="1"/>
</dbReference>
<dbReference type="Pfam" id="PF13360">
    <property type="entry name" value="PQQ_2"/>
    <property type="match status" value="1"/>
</dbReference>
<dbReference type="SUPFAM" id="SSF56112">
    <property type="entry name" value="Protein kinase-like (PK-like)"/>
    <property type="match status" value="1"/>
</dbReference>
<evidence type="ECO:0000313" key="8">
    <source>
        <dbReference type="EMBL" id="GGY64674.1"/>
    </source>
</evidence>
<comment type="caution">
    <text evidence="8">The sequence shown here is derived from an EMBL/GenBank/DDBJ whole genome shotgun (WGS) entry which is preliminary data.</text>
</comment>
<dbReference type="SMART" id="SM00564">
    <property type="entry name" value="PQQ"/>
    <property type="match status" value="4"/>
</dbReference>
<protein>
    <recommendedName>
        <fullName evidence="7">Protein kinase domain-containing protein</fullName>
    </recommendedName>
</protein>
<dbReference type="PROSITE" id="PS00107">
    <property type="entry name" value="PROTEIN_KINASE_ATP"/>
    <property type="match status" value="1"/>
</dbReference>
<organism evidence="8 9">
    <name type="scientific">Streptomyces xanthochromogenes</name>
    <dbReference type="NCBI Taxonomy" id="67384"/>
    <lineage>
        <taxon>Bacteria</taxon>
        <taxon>Bacillati</taxon>
        <taxon>Actinomycetota</taxon>
        <taxon>Actinomycetes</taxon>
        <taxon>Kitasatosporales</taxon>
        <taxon>Streptomycetaceae</taxon>
        <taxon>Streptomyces</taxon>
    </lineage>
</organism>
<keyword evidence="1" id="KW-0808">Transferase</keyword>
<keyword evidence="3" id="KW-0418">Kinase</keyword>
<dbReference type="SUPFAM" id="SSF50998">
    <property type="entry name" value="Quinoprotein alcohol dehydrogenase-like"/>
    <property type="match status" value="2"/>
</dbReference>
<dbReference type="InterPro" id="IPR002372">
    <property type="entry name" value="PQQ_rpt_dom"/>
</dbReference>
<keyword evidence="4 5" id="KW-0067">ATP-binding</keyword>
<evidence type="ECO:0000256" key="1">
    <source>
        <dbReference type="ARBA" id="ARBA00022679"/>
    </source>
</evidence>
<dbReference type="PROSITE" id="PS50011">
    <property type="entry name" value="PROTEIN_KINASE_DOM"/>
    <property type="match status" value="1"/>
</dbReference>
<dbReference type="Proteomes" id="UP000600946">
    <property type="component" value="Unassembled WGS sequence"/>
</dbReference>
<reference evidence="9" key="1">
    <citation type="journal article" date="2019" name="Int. J. Syst. Evol. Microbiol.">
        <title>The Global Catalogue of Microorganisms (GCM) 10K type strain sequencing project: providing services to taxonomists for standard genome sequencing and annotation.</title>
        <authorList>
            <consortium name="The Broad Institute Genomics Platform"/>
            <consortium name="The Broad Institute Genome Sequencing Center for Infectious Disease"/>
            <person name="Wu L."/>
            <person name="Ma J."/>
        </authorList>
    </citation>
    <scope>NUCLEOTIDE SEQUENCE [LARGE SCALE GENOMIC DNA]</scope>
    <source>
        <strain evidence="9">JCM 4594</strain>
    </source>
</reference>